<comment type="function">
    <text evidence="2 10 12">Catalyzes the transfer of a dimethylallyl group onto the adenine at position 37 in tRNAs that read codons beginning with uridine, leading to the formation of N6-(dimethylallyl)adenosine (i(6)A).</text>
</comment>
<keyword evidence="4 10" id="KW-0808">Transferase</keyword>
<comment type="cofactor">
    <cofactor evidence="1 10">
        <name>Mg(2+)</name>
        <dbReference type="ChEBI" id="CHEBI:18420"/>
    </cofactor>
</comment>
<feature type="site" description="Interaction with substrate tRNA" evidence="10">
    <location>
        <position position="101"/>
    </location>
</feature>
<evidence type="ECO:0000256" key="12">
    <source>
        <dbReference type="RuleBase" id="RU003784"/>
    </source>
</evidence>
<dbReference type="PANTHER" id="PTHR11088">
    <property type="entry name" value="TRNA DIMETHYLALLYLTRANSFERASE"/>
    <property type="match status" value="1"/>
</dbReference>
<gene>
    <name evidence="10 14" type="primary">miaA</name>
    <name evidence="14" type="ORF">GCM10025883_12810</name>
</gene>
<dbReference type="PANTHER" id="PTHR11088:SF60">
    <property type="entry name" value="TRNA DIMETHYLALLYLTRANSFERASE"/>
    <property type="match status" value="1"/>
</dbReference>
<evidence type="ECO:0000256" key="13">
    <source>
        <dbReference type="RuleBase" id="RU003785"/>
    </source>
</evidence>
<evidence type="ECO:0000256" key="11">
    <source>
        <dbReference type="RuleBase" id="RU003783"/>
    </source>
</evidence>
<dbReference type="NCBIfam" id="TIGR00174">
    <property type="entry name" value="miaA"/>
    <property type="match status" value="1"/>
</dbReference>
<proteinExistence type="inferred from homology"/>
<dbReference type="EMBL" id="BSUO01000001">
    <property type="protein sequence ID" value="GMA39236.1"/>
    <property type="molecule type" value="Genomic_DNA"/>
</dbReference>
<sequence length="308" mass="33450">MHPPIVAVVGATATGKSDLALDLAERLGGEIVGADASQLYRGMDIGTAKVPVGGRRGIPHHQIDVLDIHEEASVAAFQRSSRADLEAIRGRGALPVLVGGSGLYVRAALDLLDIPPTDAAVRARLSAEADEVGTPAMFERLRSLDPAAADRLEPNNTRRIVRALEVIELTGRPFSATMPVREYRWPTITLGLVLDRAVLDERIARRTRGMWEHGLVEEVAALEEQGLSTTPTASRAVGYREALAHLAGRLTAQEAMDATTTATRRLVRRQESWFRADPRIVWLDVAEPDLPDRAHRVIRRGIEEAAAG</sequence>
<feature type="site" description="Interaction with substrate tRNA" evidence="10">
    <location>
        <position position="122"/>
    </location>
</feature>
<evidence type="ECO:0000256" key="2">
    <source>
        <dbReference type="ARBA" id="ARBA00003213"/>
    </source>
</evidence>
<comment type="similarity">
    <text evidence="3 10 13">Belongs to the IPP transferase family.</text>
</comment>
<evidence type="ECO:0000256" key="1">
    <source>
        <dbReference type="ARBA" id="ARBA00001946"/>
    </source>
</evidence>
<accession>A0ABQ6INB7</accession>
<keyword evidence="6 10" id="KW-0547">Nucleotide-binding</keyword>
<dbReference type="InterPro" id="IPR018022">
    <property type="entry name" value="IPT"/>
</dbReference>
<feature type="binding site" evidence="10">
    <location>
        <begin position="12"/>
        <end position="17"/>
    </location>
    <ligand>
        <name>substrate</name>
    </ligand>
</feature>
<dbReference type="Pfam" id="PF01715">
    <property type="entry name" value="IPPT"/>
    <property type="match status" value="1"/>
</dbReference>
<evidence type="ECO:0000256" key="7">
    <source>
        <dbReference type="ARBA" id="ARBA00022840"/>
    </source>
</evidence>
<name>A0ABQ6INB7_9MICO</name>
<dbReference type="Gene3D" id="1.10.20.140">
    <property type="match status" value="1"/>
</dbReference>
<evidence type="ECO:0000256" key="10">
    <source>
        <dbReference type="HAMAP-Rule" id="MF_00185"/>
    </source>
</evidence>
<reference evidence="15" key="1">
    <citation type="journal article" date="2019" name="Int. J. Syst. Evol. Microbiol.">
        <title>The Global Catalogue of Microorganisms (GCM) 10K type strain sequencing project: providing services to taxonomists for standard genome sequencing and annotation.</title>
        <authorList>
            <consortium name="The Broad Institute Genomics Platform"/>
            <consortium name="The Broad Institute Genome Sequencing Center for Infectious Disease"/>
            <person name="Wu L."/>
            <person name="Ma J."/>
        </authorList>
    </citation>
    <scope>NUCLEOTIDE SEQUENCE [LARGE SCALE GENOMIC DNA]</scope>
    <source>
        <strain evidence="15">NBRC 113072</strain>
    </source>
</reference>
<evidence type="ECO:0000256" key="6">
    <source>
        <dbReference type="ARBA" id="ARBA00022741"/>
    </source>
</evidence>
<dbReference type="Gene3D" id="3.40.50.300">
    <property type="entry name" value="P-loop containing nucleotide triphosphate hydrolases"/>
    <property type="match status" value="1"/>
</dbReference>
<keyword evidence="15" id="KW-1185">Reference proteome</keyword>
<evidence type="ECO:0000256" key="3">
    <source>
        <dbReference type="ARBA" id="ARBA00005842"/>
    </source>
</evidence>
<dbReference type="InterPro" id="IPR027417">
    <property type="entry name" value="P-loop_NTPase"/>
</dbReference>
<comment type="caution">
    <text evidence="10">Lacks conserved residue(s) required for the propagation of feature annotation.</text>
</comment>
<keyword evidence="5 10" id="KW-0819">tRNA processing</keyword>
<comment type="caution">
    <text evidence="14">The sequence shown here is derived from an EMBL/GenBank/DDBJ whole genome shotgun (WGS) entry which is preliminary data.</text>
</comment>
<comment type="catalytic activity">
    <reaction evidence="9 10 11">
        <text>adenosine(37) in tRNA + dimethylallyl diphosphate = N(6)-dimethylallyladenosine(37) in tRNA + diphosphate</text>
        <dbReference type="Rhea" id="RHEA:26482"/>
        <dbReference type="Rhea" id="RHEA-COMP:10162"/>
        <dbReference type="Rhea" id="RHEA-COMP:10375"/>
        <dbReference type="ChEBI" id="CHEBI:33019"/>
        <dbReference type="ChEBI" id="CHEBI:57623"/>
        <dbReference type="ChEBI" id="CHEBI:74411"/>
        <dbReference type="ChEBI" id="CHEBI:74415"/>
        <dbReference type="EC" id="2.5.1.75"/>
    </reaction>
</comment>
<dbReference type="SUPFAM" id="SSF52540">
    <property type="entry name" value="P-loop containing nucleoside triphosphate hydrolases"/>
    <property type="match status" value="1"/>
</dbReference>
<evidence type="ECO:0000313" key="14">
    <source>
        <dbReference type="EMBL" id="GMA39236.1"/>
    </source>
</evidence>
<keyword evidence="7 10" id="KW-0067">ATP-binding</keyword>
<comment type="subunit">
    <text evidence="10">Monomer.</text>
</comment>
<dbReference type="RefSeq" id="WP_284303194.1">
    <property type="nucleotide sequence ID" value="NZ_BSUO01000001.1"/>
</dbReference>
<organism evidence="14 15">
    <name type="scientific">Mobilicoccus caccae</name>
    <dbReference type="NCBI Taxonomy" id="1859295"/>
    <lineage>
        <taxon>Bacteria</taxon>
        <taxon>Bacillati</taxon>
        <taxon>Actinomycetota</taxon>
        <taxon>Actinomycetes</taxon>
        <taxon>Micrococcales</taxon>
        <taxon>Dermatophilaceae</taxon>
        <taxon>Mobilicoccus</taxon>
    </lineage>
</organism>
<evidence type="ECO:0000256" key="8">
    <source>
        <dbReference type="ARBA" id="ARBA00022842"/>
    </source>
</evidence>
<evidence type="ECO:0000256" key="5">
    <source>
        <dbReference type="ARBA" id="ARBA00022694"/>
    </source>
</evidence>
<evidence type="ECO:0000313" key="15">
    <source>
        <dbReference type="Proteomes" id="UP001157126"/>
    </source>
</evidence>
<keyword evidence="8 10" id="KW-0460">Magnesium</keyword>
<feature type="binding site" evidence="10">
    <location>
        <begin position="10"/>
        <end position="17"/>
    </location>
    <ligand>
        <name>ATP</name>
        <dbReference type="ChEBI" id="CHEBI:30616"/>
    </ligand>
</feature>
<dbReference type="EC" id="2.5.1.75" evidence="10"/>
<dbReference type="HAMAP" id="MF_00185">
    <property type="entry name" value="IPP_trans"/>
    <property type="match status" value="1"/>
</dbReference>
<evidence type="ECO:0000256" key="9">
    <source>
        <dbReference type="ARBA" id="ARBA00049563"/>
    </source>
</evidence>
<protein>
    <recommendedName>
        <fullName evidence="10">tRNA dimethylallyltransferase</fullName>
        <ecNumber evidence="10">2.5.1.75</ecNumber>
    </recommendedName>
    <alternativeName>
        <fullName evidence="10">Dimethylallyl diphosphate:tRNA dimethylallyltransferase</fullName>
        <shortName evidence="10">DMAPP:tRNA dimethylallyltransferase</shortName>
        <shortName evidence="10">DMATase</shortName>
    </alternativeName>
    <alternativeName>
        <fullName evidence="10">Isopentenyl-diphosphate:tRNA isopentenyltransferase</fullName>
        <shortName evidence="10">IPP transferase</shortName>
        <shortName evidence="10">IPPT</shortName>
        <shortName evidence="10">IPTase</shortName>
    </alternativeName>
</protein>
<evidence type="ECO:0000256" key="4">
    <source>
        <dbReference type="ARBA" id="ARBA00022679"/>
    </source>
</evidence>
<dbReference type="Proteomes" id="UP001157126">
    <property type="component" value="Unassembled WGS sequence"/>
</dbReference>
<dbReference type="InterPro" id="IPR039657">
    <property type="entry name" value="Dimethylallyltransferase"/>
</dbReference>